<evidence type="ECO:0000313" key="2">
    <source>
        <dbReference type="EMBL" id="MFD2275048.1"/>
    </source>
</evidence>
<dbReference type="Proteomes" id="UP001597297">
    <property type="component" value="Unassembled WGS sequence"/>
</dbReference>
<name>A0ABW5DXW0_9BACT</name>
<organism evidence="2 3">
    <name type="scientific">Rubritalea spongiae</name>
    <dbReference type="NCBI Taxonomy" id="430797"/>
    <lineage>
        <taxon>Bacteria</taxon>
        <taxon>Pseudomonadati</taxon>
        <taxon>Verrucomicrobiota</taxon>
        <taxon>Verrucomicrobiia</taxon>
        <taxon>Verrucomicrobiales</taxon>
        <taxon>Rubritaleaceae</taxon>
        <taxon>Rubritalea</taxon>
    </lineage>
</organism>
<comment type="caution">
    <text evidence="2">The sequence shown here is derived from an EMBL/GenBank/DDBJ whole genome shotgun (WGS) entry which is preliminary data.</text>
</comment>
<dbReference type="EMBL" id="JBHUJC010000001">
    <property type="protein sequence ID" value="MFD2275048.1"/>
    <property type="molecule type" value="Genomic_DNA"/>
</dbReference>
<sequence length="315" mass="35158">MKLTLSYILTLLLALGSSMHVFSKEKFNPETDLFIAQFDNLPDNDDVHSQAALGCILAHPDYEKINFFCATGAWGNQWAHPKSDNWEYINSRSLFKLAFGTEAKPKDTPEQRAKAKWVDANGPKNSKQREENLNFAAEVIKNKTKPILTSGGKVWIMEAGQSDLTAAWVAKLIAEGVTNTKSDVILVQHSHWNEKWTTPEALAYVKEHTNYTQIDDGNSPYGDGPDRGDETPNYKNEAKNFIPEAISKSNPNSHARTLWTKANEIATNTQYKGLISKGSVDFSDTVEGMWILGLSDKCAGLTTVRGFWDKFVINP</sequence>
<accession>A0ABW5DXW0</accession>
<evidence type="ECO:0000256" key="1">
    <source>
        <dbReference type="SAM" id="MobiDB-lite"/>
    </source>
</evidence>
<keyword evidence="3" id="KW-1185">Reference proteome</keyword>
<reference evidence="3" key="1">
    <citation type="journal article" date="2019" name="Int. J. Syst. Evol. Microbiol.">
        <title>The Global Catalogue of Microorganisms (GCM) 10K type strain sequencing project: providing services to taxonomists for standard genome sequencing and annotation.</title>
        <authorList>
            <consortium name="The Broad Institute Genomics Platform"/>
            <consortium name="The Broad Institute Genome Sequencing Center for Infectious Disease"/>
            <person name="Wu L."/>
            <person name="Ma J."/>
        </authorList>
    </citation>
    <scope>NUCLEOTIDE SEQUENCE [LARGE SCALE GENOMIC DNA]</scope>
    <source>
        <strain evidence="3">JCM 16545</strain>
    </source>
</reference>
<proteinExistence type="predicted"/>
<evidence type="ECO:0000313" key="3">
    <source>
        <dbReference type="Proteomes" id="UP001597297"/>
    </source>
</evidence>
<dbReference type="RefSeq" id="WP_377095970.1">
    <property type="nucleotide sequence ID" value="NZ_JBHSJM010000001.1"/>
</dbReference>
<evidence type="ECO:0008006" key="4">
    <source>
        <dbReference type="Google" id="ProtNLM"/>
    </source>
</evidence>
<gene>
    <name evidence="2" type="ORF">ACFSQZ_01075</name>
</gene>
<feature type="region of interest" description="Disordered" evidence="1">
    <location>
        <begin position="213"/>
        <end position="232"/>
    </location>
</feature>
<protein>
    <recommendedName>
        <fullName evidence="4">DUF1593 domain-containing protein</fullName>
    </recommendedName>
</protein>